<dbReference type="InterPro" id="IPR036814">
    <property type="entry name" value="YqcC-like_sf"/>
</dbReference>
<dbReference type="PIRSF" id="PIRSF006257">
    <property type="entry name" value="UCP006257"/>
    <property type="match status" value="1"/>
</dbReference>
<gene>
    <name evidence="2" type="ORF">SAHL_08340</name>
</gene>
<dbReference type="InterPro" id="IPR007384">
    <property type="entry name" value="UCP006257"/>
</dbReference>
<evidence type="ECO:0000259" key="1">
    <source>
        <dbReference type="Pfam" id="PF04287"/>
    </source>
</evidence>
<feature type="domain" description="YqcC-like" evidence="1">
    <location>
        <begin position="12"/>
        <end position="106"/>
    </location>
</feature>
<dbReference type="AlphaFoldDB" id="A0A423PX71"/>
<evidence type="ECO:0000313" key="2">
    <source>
        <dbReference type="EMBL" id="ROO30189.1"/>
    </source>
</evidence>
<dbReference type="RefSeq" id="WP_123590944.1">
    <property type="nucleotide sequence ID" value="NZ_AYKF01000077.1"/>
</dbReference>
<protein>
    <submittedName>
        <fullName evidence="2">tRNA pseudouridine synthase C</fullName>
    </submittedName>
</protein>
<dbReference type="Proteomes" id="UP000285123">
    <property type="component" value="Unassembled WGS sequence"/>
</dbReference>
<proteinExistence type="predicted"/>
<evidence type="ECO:0000313" key="3">
    <source>
        <dbReference type="Proteomes" id="UP000285123"/>
    </source>
</evidence>
<dbReference type="PANTHER" id="PTHR39586">
    <property type="entry name" value="CYTOPLASMIC PROTEIN-RELATED"/>
    <property type="match status" value="1"/>
</dbReference>
<reference evidence="2 3" key="1">
    <citation type="submission" date="2013-10" db="EMBL/GenBank/DDBJ databases">
        <title>Salinisphaera halophila YIM 95161 Genome Sequencing.</title>
        <authorList>
            <person name="Lai Q."/>
            <person name="Li C."/>
            <person name="Shao Z."/>
        </authorList>
    </citation>
    <scope>NUCLEOTIDE SEQUENCE [LARGE SCALE GENOMIC DNA]</scope>
    <source>
        <strain evidence="2 3">YIM 95161</strain>
    </source>
</reference>
<dbReference type="PANTHER" id="PTHR39586:SF1">
    <property type="entry name" value="CYTOPLASMIC PROTEIN"/>
    <property type="match status" value="1"/>
</dbReference>
<name>A0A423PX71_9GAMM</name>
<comment type="caution">
    <text evidence="2">The sequence shown here is derived from an EMBL/GenBank/DDBJ whole genome shotgun (WGS) entry which is preliminary data.</text>
</comment>
<accession>A0A423PX71</accession>
<dbReference type="SUPFAM" id="SSF158452">
    <property type="entry name" value="YqcC-like"/>
    <property type="match status" value="1"/>
</dbReference>
<dbReference type="InterPro" id="IPR023376">
    <property type="entry name" value="YqcC-like_dom"/>
</dbReference>
<dbReference type="EMBL" id="AYKF01000077">
    <property type="protein sequence ID" value="ROO30189.1"/>
    <property type="molecule type" value="Genomic_DNA"/>
</dbReference>
<dbReference type="Pfam" id="PF04287">
    <property type="entry name" value="DUF446"/>
    <property type="match status" value="1"/>
</dbReference>
<dbReference type="OrthoDB" id="8794567at2"/>
<dbReference type="GO" id="GO:0044010">
    <property type="term" value="P:single-species biofilm formation"/>
    <property type="evidence" value="ECO:0007669"/>
    <property type="project" value="TreeGrafter"/>
</dbReference>
<dbReference type="Gene3D" id="1.20.1440.40">
    <property type="entry name" value="YqcC-like"/>
    <property type="match status" value="1"/>
</dbReference>
<organism evidence="2 3">
    <name type="scientific">Salinisphaera orenii YIM 95161</name>
    <dbReference type="NCBI Taxonomy" id="1051139"/>
    <lineage>
        <taxon>Bacteria</taxon>
        <taxon>Pseudomonadati</taxon>
        <taxon>Pseudomonadota</taxon>
        <taxon>Gammaproteobacteria</taxon>
        <taxon>Salinisphaerales</taxon>
        <taxon>Salinisphaeraceae</taxon>
        <taxon>Salinisphaera</taxon>
    </lineage>
</organism>
<sequence length="121" mass="13085">MNADRGPLHAAADILLALEHALRAADLWHERAPTPAAMASRTPFCADTLMFSEWLQFVFLPRMRLIIENDRPLPAASGIAVMGREALAEVSGGPTIVAQLQAFDRLIEAGRPPQMPNTAGT</sequence>